<organism evidence="2 3">
    <name type="scientific">Micromonospora pisi</name>
    <dbReference type="NCBI Taxonomy" id="589240"/>
    <lineage>
        <taxon>Bacteria</taxon>
        <taxon>Bacillati</taxon>
        <taxon>Actinomycetota</taxon>
        <taxon>Actinomycetes</taxon>
        <taxon>Micromonosporales</taxon>
        <taxon>Micromonosporaceae</taxon>
        <taxon>Micromonospora</taxon>
    </lineage>
</organism>
<dbReference type="RefSeq" id="WP_121158023.1">
    <property type="nucleotide sequence ID" value="NZ_RBKT01000001.1"/>
</dbReference>
<reference evidence="2 3" key="1">
    <citation type="submission" date="2018-10" db="EMBL/GenBank/DDBJ databases">
        <title>Sequencing the genomes of 1000 actinobacteria strains.</title>
        <authorList>
            <person name="Klenk H.-P."/>
        </authorList>
    </citation>
    <scope>NUCLEOTIDE SEQUENCE [LARGE SCALE GENOMIC DNA]</scope>
    <source>
        <strain evidence="2 3">DSM 45175</strain>
    </source>
</reference>
<feature type="region of interest" description="Disordered" evidence="1">
    <location>
        <begin position="43"/>
        <end position="83"/>
    </location>
</feature>
<evidence type="ECO:0000313" key="3">
    <source>
        <dbReference type="Proteomes" id="UP000277671"/>
    </source>
</evidence>
<protein>
    <recommendedName>
        <fullName evidence="4">Mce-associated membrane protein</fullName>
    </recommendedName>
</protein>
<sequence length="182" mass="18834">MRRALETLVTGILRSRLGIALMLAVLILGVVGAARLVSGVSGNDSGLSGAPVEPIATVDPTTGDDGVITTEPPPTPRTSPGAAAPEEIAGRFAAAWLAHEGVSAKQWHDKLRPLSTSGLADRLSGVDPAGVPAERLTGKLEVVTRSAELVEVSVPVDAGTLRLELVAPQGRWLVDAVDWERG</sequence>
<evidence type="ECO:0000256" key="1">
    <source>
        <dbReference type="SAM" id="MobiDB-lite"/>
    </source>
</evidence>
<dbReference type="EMBL" id="RBKT01000001">
    <property type="protein sequence ID" value="RKR89611.1"/>
    <property type="molecule type" value="Genomic_DNA"/>
</dbReference>
<dbReference type="AlphaFoldDB" id="A0A495JL87"/>
<dbReference type="OrthoDB" id="3372944at2"/>
<comment type="caution">
    <text evidence="2">The sequence shown here is derived from an EMBL/GenBank/DDBJ whole genome shotgun (WGS) entry which is preliminary data.</text>
</comment>
<accession>A0A495JL87</accession>
<gene>
    <name evidence="2" type="ORF">BDK92_3966</name>
</gene>
<dbReference type="Proteomes" id="UP000277671">
    <property type="component" value="Unassembled WGS sequence"/>
</dbReference>
<name>A0A495JL87_9ACTN</name>
<evidence type="ECO:0000313" key="2">
    <source>
        <dbReference type="EMBL" id="RKR89611.1"/>
    </source>
</evidence>
<keyword evidence="3" id="KW-1185">Reference proteome</keyword>
<proteinExistence type="predicted"/>
<evidence type="ECO:0008006" key="4">
    <source>
        <dbReference type="Google" id="ProtNLM"/>
    </source>
</evidence>